<accession>A0A1G2RD28</accession>
<feature type="transmembrane region" description="Helical" evidence="1">
    <location>
        <begin position="12"/>
        <end position="31"/>
    </location>
</feature>
<dbReference type="Proteomes" id="UP000178613">
    <property type="component" value="Unassembled WGS sequence"/>
</dbReference>
<dbReference type="Pfam" id="PF07963">
    <property type="entry name" value="N_methyl"/>
    <property type="match status" value="1"/>
</dbReference>
<keyword evidence="1" id="KW-0472">Membrane</keyword>
<dbReference type="NCBIfam" id="TIGR02532">
    <property type="entry name" value="IV_pilin_GFxxxE"/>
    <property type="match status" value="1"/>
</dbReference>
<proteinExistence type="predicted"/>
<organism evidence="2 3">
    <name type="scientific">Candidatus Wildermuthbacteria bacterium RIFCSPHIGHO2_02_FULL_49_9</name>
    <dbReference type="NCBI Taxonomy" id="1802456"/>
    <lineage>
        <taxon>Bacteria</taxon>
        <taxon>Candidatus Wildermuthiibacteriota</taxon>
    </lineage>
</organism>
<evidence type="ECO:0000256" key="1">
    <source>
        <dbReference type="SAM" id="Phobius"/>
    </source>
</evidence>
<protein>
    <recommendedName>
        <fullName evidence="4">General secretion pathway GspH domain-containing protein</fullName>
    </recommendedName>
</protein>
<dbReference type="InterPro" id="IPR012902">
    <property type="entry name" value="N_methyl_site"/>
</dbReference>
<dbReference type="InterPro" id="IPR045584">
    <property type="entry name" value="Pilin-like"/>
</dbReference>
<name>A0A1G2RD28_9BACT</name>
<keyword evidence="1" id="KW-0812">Transmembrane</keyword>
<comment type="caution">
    <text evidence="2">The sequence shown here is derived from an EMBL/GenBank/DDBJ whole genome shotgun (WGS) entry which is preliminary data.</text>
</comment>
<dbReference type="SUPFAM" id="SSF54523">
    <property type="entry name" value="Pili subunits"/>
    <property type="match status" value="1"/>
</dbReference>
<evidence type="ECO:0008006" key="4">
    <source>
        <dbReference type="Google" id="ProtNLM"/>
    </source>
</evidence>
<gene>
    <name evidence="2" type="ORF">A3D64_02835</name>
</gene>
<sequence>MRQRAGFTLIEVLIALAIFGFLMVFGVIAGIDTLSRYNFHAEIDNAAALLQKARSEAINNIGGAAHGVRFDDASYIISFIGAYSPPAYEYKIAKNFTATYTGTAEINFDQLSGRVPACATPCTVTVSDGVRNNIITINYEGGIDY</sequence>
<dbReference type="EMBL" id="MHUB01000018">
    <property type="protein sequence ID" value="OHA70743.1"/>
    <property type="molecule type" value="Genomic_DNA"/>
</dbReference>
<reference evidence="2 3" key="1">
    <citation type="journal article" date="2016" name="Nat. Commun.">
        <title>Thousands of microbial genomes shed light on interconnected biogeochemical processes in an aquifer system.</title>
        <authorList>
            <person name="Anantharaman K."/>
            <person name="Brown C.T."/>
            <person name="Hug L.A."/>
            <person name="Sharon I."/>
            <person name="Castelle C.J."/>
            <person name="Probst A.J."/>
            <person name="Thomas B.C."/>
            <person name="Singh A."/>
            <person name="Wilkins M.J."/>
            <person name="Karaoz U."/>
            <person name="Brodie E.L."/>
            <person name="Williams K.H."/>
            <person name="Hubbard S.S."/>
            <person name="Banfield J.F."/>
        </authorList>
    </citation>
    <scope>NUCLEOTIDE SEQUENCE [LARGE SCALE GENOMIC DNA]</scope>
</reference>
<dbReference type="Gene3D" id="3.30.700.10">
    <property type="entry name" value="Glycoprotein, Type 4 Pilin"/>
    <property type="match status" value="1"/>
</dbReference>
<evidence type="ECO:0000313" key="3">
    <source>
        <dbReference type="Proteomes" id="UP000178613"/>
    </source>
</evidence>
<evidence type="ECO:0000313" key="2">
    <source>
        <dbReference type="EMBL" id="OHA70743.1"/>
    </source>
</evidence>
<dbReference type="AlphaFoldDB" id="A0A1G2RD28"/>
<keyword evidence="1" id="KW-1133">Transmembrane helix</keyword>